<proteinExistence type="predicted"/>
<dbReference type="EMBL" id="KQ435922">
    <property type="protein sequence ID" value="KOX68454.1"/>
    <property type="molecule type" value="Genomic_DNA"/>
</dbReference>
<evidence type="ECO:0000313" key="2">
    <source>
        <dbReference type="Proteomes" id="UP000053105"/>
    </source>
</evidence>
<dbReference type="AlphaFoldDB" id="A0A0N0BC42"/>
<dbReference type="Proteomes" id="UP000053105">
    <property type="component" value="Unassembled WGS sequence"/>
</dbReference>
<gene>
    <name evidence="1" type="ORF">WN51_03940</name>
</gene>
<reference evidence="1 2" key="1">
    <citation type="submission" date="2015-07" db="EMBL/GenBank/DDBJ databases">
        <title>The genome of Melipona quadrifasciata.</title>
        <authorList>
            <person name="Pan H."/>
            <person name="Kapheim K."/>
        </authorList>
    </citation>
    <scope>NUCLEOTIDE SEQUENCE [LARGE SCALE GENOMIC DNA]</scope>
    <source>
        <strain evidence="1">0111107301</strain>
        <tissue evidence="1">Whole body</tissue>
    </source>
</reference>
<keyword evidence="2" id="KW-1185">Reference proteome</keyword>
<name>A0A0N0BC42_9HYME</name>
<accession>A0A0N0BC42</accession>
<evidence type="ECO:0000313" key="1">
    <source>
        <dbReference type="EMBL" id="KOX68454.1"/>
    </source>
</evidence>
<sequence length="61" mass="6984">MVKESRLHFLGLSVRRIVPGYKSCSFFVFVVDDERKENKGFEQVLQTVGNPKSVTSEYTEA</sequence>
<organism evidence="1 2">
    <name type="scientific">Melipona quadrifasciata</name>
    <dbReference type="NCBI Taxonomy" id="166423"/>
    <lineage>
        <taxon>Eukaryota</taxon>
        <taxon>Metazoa</taxon>
        <taxon>Ecdysozoa</taxon>
        <taxon>Arthropoda</taxon>
        <taxon>Hexapoda</taxon>
        <taxon>Insecta</taxon>
        <taxon>Pterygota</taxon>
        <taxon>Neoptera</taxon>
        <taxon>Endopterygota</taxon>
        <taxon>Hymenoptera</taxon>
        <taxon>Apocrita</taxon>
        <taxon>Aculeata</taxon>
        <taxon>Apoidea</taxon>
        <taxon>Anthophila</taxon>
        <taxon>Apidae</taxon>
        <taxon>Melipona</taxon>
    </lineage>
</organism>
<protein>
    <submittedName>
        <fullName evidence="1">Uncharacterized protein</fullName>
    </submittedName>
</protein>